<dbReference type="GO" id="GO:0008270">
    <property type="term" value="F:zinc ion binding"/>
    <property type="evidence" value="ECO:0007669"/>
    <property type="project" value="InterPro"/>
</dbReference>
<dbReference type="GO" id="GO:0004222">
    <property type="term" value="F:metalloendopeptidase activity"/>
    <property type="evidence" value="ECO:0007669"/>
    <property type="project" value="InterPro"/>
</dbReference>
<evidence type="ECO:0000256" key="1">
    <source>
        <dbReference type="ARBA" id="ARBA00022670"/>
    </source>
</evidence>
<keyword evidence="1" id="KW-0645">Protease</keyword>
<dbReference type="Proteomes" id="UP000178187">
    <property type="component" value="Unassembled WGS sequence"/>
</dbReference>
<feature type="repeat" description="TPR" evidence="7">
    <location>
        <begin position="246"/>
        <end position="279"/>
    </location>
</feature>
<dbReference type="Pfam" id="PF00515">
    <property type="entry name" value="TPR_1"/>
    <property type="match status" value="2"/>
</dbReference>
<evidence type="ECO:0000256" key="8">
    <source>
        <dbReference type="SAM" id="Phobius"/>
    </source>
</evidence>
<keyword evidence="4" id="KW-0378">Hydrolase</keyword>
<dbReference type="EMBL" id="MHFR01000016">
    <property type="protein sequence ID" value="OGW99052.1"/>
    <property type="molecule type" value="Genomic_DNA"/>
</dbReference>
<evidence type="ECO:0000259" key="9">
    <source>
        <dbReference type="Pfam" id="PF00413"/>
    </source>
</evidence>
<evidence type="ECO:0000256" key="5">
    <source>
        <dbReference type="ARBA" id="ARBA00022803"/>
    </source>
</evidence>
<evidence type="ECO:0000256" key="6">
    <source>
        <dbReference type="ARBA" id="ARBA00022833"/>
    </source>
</evidence>
<dbReference type="InterPro" id="IPR051012">
    <property type="entry name" value="CellSynth/LPSAsmb/PSIAsmb"/>
</dbReference>
<feature type="transmembrane region" description="Helical" evidence="8">
    <location>
        <begin position="12"/>
        <end position="30"/>
    </location>
</feature>
<dbReference type="SUPFAM" id="SSF48452">
    <property type="entry name" value="TPR-like"/>
    <property type="match status" value="3"/>
</dbReference>
<evidence type="ECO:0000256" key="3">
    <source>
        <dbReference type="ARBA" id="ARBA00022737"/>
    </source>
</evidence>
<dbReference type="AlphaFoldDB" id="A0A1G1L1M7"/>
<feature type="repeat" description="TPR" evidence="7">
    <location>
        <begin position="574"/>
        <end position="607"/>
    </location>
</feature>
<dbReference type="PROSITE" id="PS50293">
    <property type="entry name" value="TPR_REGION"/>
    <property type="match status" value="1"/>
</dbReference>
<keyword evidence="5 7" id="KW-0802">TPR repeat</keyword>
<dbReference type="InterPro" id="IPR011990">
    <property type="entry name" value="TPR-like_helical_dom_sf"/>
</dbReference>
<keyword evidence="8" id="KW-0472">Membrane</keyword>
<feature type="repeat" description="TPR" evidence="7">
    <location>
        <begin position="320"/>
        <end position="353"/>
    </location>
</feature>
<dbReference type="PROSITE" id="PS50005">
    <property type="entry name" value="TPR"/>
    <property type="match status" value="6"/>
</dbReference>
<gene>
    <name evidence="10" type="ORF">A3G33_01365</name>
</gene>
<feature type="domain" description="Peptidase M10 metallopeptidase" evidence="9">
    <location>
        <begin position="160"/>
        <end position="209"/>
    </location>
</feature>
<name>A0A1G1L1M7_9BACT</name>
<dbReference type="InterPro" id="IPR024079">
    <property type="entry name" value="MetalloPept_cat_dom_sf"/>
</dbReference>
<dbReference type="GO" id="GO:0006508">
    <property type="term" value="P:proteolysis"/>
    <property type="evidence" value="ECO:0007669"/>
    <property type="project" value="UniProtKB-KW"/>
</dbReference>
<dbReference type="GO" id="GO:0031012">
    <property type="term" value="C:extracellular matrix"/>
    <property type="evidence" value="ECO:0007669"/>
    <property type="project" value="InterPro"/>
</dbReference>
<dbReference type="Pfam" id="PF13432">
    <property type="entry name" value="TPR_16"/>
    <property type="match status" value="2"/>
</dbReference>
<keyword evidence="3" id="KW-0677">Repeat</keyword>
<evidence type="ECO:0000256" key="4">
    <source>
        <dbReference type="ARBA" id="ARBA00022801"/>
    </source>
</evidence>
<comment type="caution">
    <text evidence="10">The sequence shown here is derived from an EMBL/GenBank/DDBJ whole genome shotgun (WGS) entry which is preliminary data.</text>
</comment>
<dbReference type="PANTHER" id="PTHR45586:SF1">
    <property type="entry name" value="LIPOPOLYSACCHARIDE ASSEMBLY PROTEIN B"/>
    <property type="match status" value="1"/>
</dbReference>
<dbReference type="Pfam" id="PF00413">
    <property type="entry name" value="Peptidase_M10"/>
    <property type="match status" value="1"/>
</dbReference>
<feature type="repeat" description="TPR" evidence="7">
    <location>
        <begin position="503"/>
        <end position="536"/>
    </location>
</feature>
<reference evidence="10 11" key="1">
    <citation type="journal article" date="2016" name="Nat. Commun.">
        <title>Thousands of microbial genomes shed light on interconnected biogeochemical processes in an aquifer system.</title>
        <authorList>
            <person name="Anantharaman K."/>
            <person name="Brown C.T."/>
            <person name="Hug L.A."/>
            <person name="Sharon I."/>
            <person name="Castelle C.J."/>
            <person name="Probst A.J."/>
            <person name="Thomas B.C."/>
            <person name="Singh A."/>
            <person name="Wilkins M.J."/>
            <person name="Karaoz U."/>
            <person name="Brodie E.L."/>
            <person name="Williams K.H."/>
            <person name="Hubbard S.S."/>
            <person name="Banfield J.F."/>
        </authorList>
    </citation>
    <scope>NUCLEOTIDE SEQUENCE [LARGE SCALE GENOMIC DNA]</scope>
</reference>
<dbReference type="PANTHER" id="PTHR45586">
    <property type="entry name" value="TPR REPEAT-CONTAINING PROTEIN PA4667"/>
    <property type="match status" value="1"/>
</dbReference>
<dbReference type="SUPFAM" id="SSF55486">
    <property type="entry name" value="Metalloproteases ('zincins'), catalytic domain"/>
    <property type="match status" value="1"/>
</dbReference>
<dbReference type="InterPro" id="IPR019734">
    <property type="entry name" value="TPR_rpt"/>
</dbReference>
<keyword evidence="8" id="KW-1133">Transmembrane helix</keyword>
<organism evidence="10 11">
    <name type="scientific">Candidatus Danuiimicrobium aquiferis</name>
    <dbReference type="NCBI Taxonomy" id="1801832"/>
    <lineage>
        <taxon>Bacteria</taxon>
        <taxon>Pseudomonadati</taxon>
        <taxon>Candidatus Omnitrophota</taxon>
        <taxon>Candidatus Danuiimicrobium</taxon>
    </lineage>
</organism>
<keyword evidence="6" id="KW-0862">Zinc</keyword>
<dbReference type="SMART" id="SM00028">
    <property type="entry name" value="TPR"/>
    <property type="match status" value="9"/>
</dbReference>
<keyword evidence="8" id="KW-0812">Transmembrane</keyword>
<evidence type="ECO:0000256" key="7">
    <source>
        <dbReference type="PROSITE-ProRule" id="PRU00339"/>
    </source>
</evidence>
<dbReference type="Gene3D" id="1.25.40.10">
    <property type="entry name" value="Tetratricopeptide repeat domain"/>
    <property type="match status" value="3"/>
</dbReference>
<keyword evidence="2" id="KW-0479">Metal-binding</keyword>
<proteinExistence type="predicted"/>
<sequence length="623" mass="72102">MRFNFCICRFFYIHALRLIIIPVLVFGYSLQSPLVYAVPSRELRVGVAVTREYQSNREWKPLFERRLAYASKIFQNEFQIKFKPAKYWDWNPSNENRDMTYLLEDLKSQFPLNRMDVDFVIGLSRLFEVKTPEEMKDVDVIGRTQIFAGYIILRNPKKTLYQIQEETVLVHEIAHLFGAVHTNESNTIMYPIVYRQIPTRFDMKNQDIIRLTRDMNFKEGQRSLDQKTAKLLINNYKQLMGYDKSFGFFYALGIFYLKLGYYDDAANAWKAAIEVEPDNPQVRYDLGVLYYKRGNSKQAMKELARAVQKFDHPSQRGSKISALKMLGAAYYEVGDSNAAYRSWTQVLVLDPADQEAKLNLTTLKLKQGQVDDAIQSFQKASANENSPQVLSNLGSAYFQKGDYTKAIEYLNQALELAPKQKTRDGRVNELENWQPSEIYKRLGYCYLKLNQNQKALESFGQACSLNPSVECHERLGEIYFRMRDWQNTIRELSAVERQGEQSAELYGILGTAFTRLGQTTEAVSMFQKGLPLAKDSKVAAQFHNNLGTLFLHLNRPDDSVKEFQIAIQRNWNNDEAHFGLARAYVLQNRFPEAKQSLGYALQLNPNHKEAKKLLKDVEKSLGR</sequence>
<dbReference type="Pfam" id="PF14559">
    <property type="entry name" value="TPR_19"/>
    <property type="match status" value="1"/>
</dbReference>
<evidence type="ECO:0000313" key="10">
    <source>
        <dbReference type="EMBL" id="OGW99052.1"/>
    </source>
</evidence>
<evidence type="ECO:0000313" key="11">
    <source>
        <dbReference type="Proteomes" id="UP000178187"/>
    </source>
</evidence>
<evidence type="ECO:0000256" key="2">
    <source>
        <dbReference type="ARBA" id="ARBA00022723"/>
    </source>
</evidence>
<feature type="repeat" description="TPR" evidence="7">
    <location>
        <begin position="436"/>
        <end position="469"/>
    </location>
</feature>
<protein>
    <recommendedName>
        <fullName evidence="9">Peptidase M10 metallopeptidase domain-containing protein</fullName>
    </recommendedName>
</protein>
<dbReference type="Gene3D" id="3.40.390.10">
    <property type="entry name" value="Collagenase (Catalytic Domain)"/>
    <property type="match status" value="1"/>
</dbReference>
<dbReference type="InterPro" id="IPR001818">
    <property type="entry name" value="Pept_M10_metallopeptidase"/>
</dbReference>
<accession>A0A1G1L1M7</accession>
<feature type="repeat" description="TPR" evidence="7">
    <location>
        <begin position="387"/>
        <end position="420"/>
    </location>
</feature>